<organism evidence="11 12">
    <name type="scientific">Candidatus Mediterraneibacter caccavium</name>
    <dbReference type="NCBI Taxonomy" id="2838661"/>
    <lineage>
        <taxon>Bacteria</taxon>
        <taxon>Bacillati</taxon>
        <taxon>Bacillota</taxon>
        <taxon>Clostridia</taxon>
        <taxon>Lachnospirales</taxon>
        <taxon>Lachnospiraceae</taxon>
        <taxon>Mediterraneibacter</taxon>
    </lineage>
</organism>
<dbReference type="PANTHER" id="PTHR42894">
    <property type="entry name" value="N-(5'-PHOSPHORIBOSYL)ANTHRANILATE ISOMERASE"/>
    <property type="match status" value="1"/>
</dbReference>
<gene>
    <name evidence="9" type="primary">trpF</name>
    <name evidence="11" type="ORF">H9981_06945</name>
</gene>
<protein>
    <recommendedName>
        <fullName evidence="4 9">N-(5'-phosphoribosyl)anthranilate isomerase</fullName>
        <shortName evidence="9">PRAI</shortName>
        <ecNumber evidence="3 9">5.3.1.24</ecNumber>
    </recommendedName>
</protein>
<comment type="caution">
    <text evidence="11">The sequence shown here is derived from an EMBL/GenBank/DDBJ whole genome shotgun (WGS) entry which is preliminary data.</text>
</comment>
<dbReference type="GO" id="GO:0000162">
    <property type="term" value="P:L-tryptophan biosynthetic process"/>
    <property type="evidence" value="ECO:0007669"/>
    <property type="project" value="UniProtKB-UniRule"/>
</dbReference>
<evidence type="ECO:0000256" key="3">
    <source>
        <dbReference type="ARBA" id="ARBA00012572"/>
    </source>
</evidence>
<dbReference type="Gene3D" id="3.20.20.70">
    <property type="entry name" value="Aldolase class I"/>
    <property type="match status" value="1"/>
</dbReference>
<dbReference type="SUPFAM" id="SSF51366">
    <property type="entry name" value="Ribulose-phoshate binding barrel"/>
    <property type="match status" value="1"/>
</dbReference>
<reference evidence="11" key="1">
    <citation type="journal article" date="2021" name="PeerJ">
        <title>Extensive microbial diversity within the chicken gut microbiome revealed by metagenomics and culture.</title>
        <authorList>
            <person name="Gilroy R."/>
            <person name="Ravi A."/>
            <person name="Getino M."/>
            <person name="Pursley I."/>
            <person name="Horton D.L."/>
            <person name="Alikhan N.F."/>
            <person name="Baker D."/>
            <person name="Gharbi K."/>
            <person name="Hall N."/>
            <person name="Watson M."/>
            <person name="Adriaenssens E.M."/>
            <person name="Foster-Nyarko E."/>
            <person name="Jarju S."/>
            <person name="Secka A."/>
            <person name="Antonio M."/>
            <person name="Oren A."/>
            <person name="Chaudhuri R.R."/>
            <person name="La Ragione R."/>
            <person name="Hildebrand F."/>
            <person name="Pallen M.J."/>
        </authorList>
    </citation>
    <scope>NUCLEOTIDE SEQUENCE</scope>
    <source>
        <strain evidence="11">ChiSjej5B23-15282</strain>
    </source>
</reference>
<keyword evidence="5 9" id="KW-0028">Amino-acid biosynthesis</keyword>
<reference evidence="11" key="2">
    <citation type="submission" date="2021-04" db="EMBL/GenBank/DDBJ databases">
        <authorList>
            <person name="Gilroy R."/>
        </authorList>
    </citation>
    <scope>NUCLEOTIDE SEQUENCE</scope>
    <source>
        <strain evidence="11">ChiSjej5B23-15282</strain>
    </source>
</reference>
<dbReference type="CDD" id="cd00405">
    <property type="entry name" value="PRAI"/>
    <property type="match status" value="1"/>
</dbReference>
<dbReference type="Pfam" id="PF00697">
    <property type="entry name" value="PRAI"/>
    <property type="match status" value="1"/>
</dbReference>
<dbReference type="PANTHER" id="PTHR42894:SF1">
    <property type="entry name" value="N-(5'-PHOSPHORIBOSYL)ANTHRANILATE ISOMERASE"/>
    <property type="match status" value="1"/>
</dbReference>
<evidence type="ECO:0000256" key="4">
    <source>
        <dbReference type="ARBA" id="ARBA00022272"/>
    </source>
</evidence>
<dbReference type="InterPro" id="IPR013785">
    <property type="entry name" value="Aldolase_TIM"/>
</dbReference>
<proteinExistence type="inferred from homology"/>
<accession>A0A9D2ATQ2</accession>
<name>A0A9D2ATQ2_9FIRM</name>
<evidence type="ECO:0000256" key="2">
    <source>
        <dbReference type="ARBA" id="ARBA00004664"/>
    </source>
</evidence>
<dbReference type="HAMAP" id="MF_00135">
    <property type="entry name" value="PRAI"/>
    <property type="match status" value="1"/>
</dbReference>
<dbReference type="InterPro" id="IPR044643">
    <property type="entry name" value="TrpF_fam"/>
</dbReference>
<comment type="pathway">
    <text evidence="2 9">Amino-acid biosynthesis; L-tryptophan biosynthesis; L-tryptophan from chorismate: step 3/5.</text>
</comment>
<sequence>MTKIKLCGLSRPCDIRAANELLPDYIGFVFAPKSRRYVSPEKAAELKRMLDPGIRAAGVFVDEKPQVIEALVSRGVIDAVQLHGREDEDYIQDLRKRLGNTLIIQAFSICSERDAKRAEESSADLILADSPGGGTGEVFDWTLLRKIRRPYFLAGGLTPDNAGDAVNALAPYGVDVSSGTETDGYKDREKMEKFVLAVRRADARRTEE</sequence>
<evidence type="ECO:0000256" key="1">
    <source>
        <dbReference type="ARBA" id="ARBA00001164"/>
    </source>
</evidence>
<dbReference type="GO" id="GO:0004640">
    <property type="term" value="F:phosphoribosylanthranilate isomerase activity"/>
    <property type="evidence" value="ECO:0007669"/>
    <property type="project" value="UniProtKB-UniRule"/>
</dbReference>
<dbReference type="InterPro" id="IPR011060">
    <property type="entry name" value="RibuloseP-bd_barrel"/>
</dbReference>
<evidence type="ECO:0000256" key="8">
    <source>
        <dbReference type="ARBA" id="ARBA00023235"/>
    </source>
</evidence>
<comment type="catalytic activity">
    <reaction evidence="1 9">
        <text>N-(5-phospho-beta-D-ribosyl)anthranilate = 1-(2-carboxyphenylamino)-1-deoxy-D-ribulose 5-phosphate</text>
        <dbReference type="Rhea" id="RHEA:21540"/>
        <dbReference type="ChEBI" id="CHEBI:18277"/>
        <dbReference type="ChEBI" id="CHEBI:58613"/>
        <dbReference type="EC" id="5.3.1.24"/>
    </reaction>
</comment>
<evidence type="ECO:0000256" key="7">
    <source>
        <dbReference type="ARBA" id="ARBA00023141"/>
    </source>
</evidence>
<keyword evidence="8 9" id="KW-0413">Isomerase</keyword>
<evidence type="ECO:0000313" key="11">
    <source>
        <dbReference type="EMBL" id="HIX48731.1"/>
    </source>
</evidence>
<evidence type="ECO:0000256" key="6">
    <source>
        <dbReference type="ARBA" id="ARBA00022822"/>
    </source>
</evidence>
<dbReference type="InterPro" id="IPR001240">
    <property type="entry name" value="PRAI_dom"/>
</dbReference>
<evidence type="ECO:0000256" key="5">
    <source>
        <dbReference type="ARBA" id="ARBA00022605"/>
    </source>
</evidence>
<dbReference type="EMBL" id="DXFA01000120">
    <property type="protein sequence ID" value="HIX48731.1"/>
    <property type="molecule type" value="Genomic_DNA"/>
</dbReference>
<evidence type="ECO:0000313" key="12">
    <source>
        <dbReference type="Proteomes" id="UP000824243"/>
    </source>
</evidence>
<comment type="similarity">
    <text evidence="9">Belongs to the TrpF family.</text>
</comment>
<evidence type="ECO:0000256" key="9">
    <source>
        <dbReference type="HAMAP-Rule" id="MF_00135"/>
    </source>
</evidence>
<feature type="domain" description="N-(5'phosphoribosyl) anthranilate isomerase (PRAI)" evidence="10">
    <location>
        <begin position="5"/>
        <end position="195"/>
    </location>
</feature>
<dbReference type="AlphaFoldDB" id="A0A9D2ATQ2"/>
<keyword evidence="7 9" id="KW-0057">Aromatic amino acid biosynthesis</keyword>
<keyword evidence="6 9" id="KW-0822">Tryptophan biosynthesis</keyword>
<evidence type="ECO:0000259" key="10">
    <source>
        <dbReference type="Pfam" id="PF00697"/>
    </source>
</evidence>
<dbReference type="Proteomes" id="UP000824243">
    <property type="component" value="Unassembled WGS sequence"/>
</dbReference>
<dbReference type="EC" id="5.3.1.24" evidence="3 9"/>